<dbReference type="Gene3D" id="3.40.50.300">
    <property type="entry name" value="P-loop containing nucleotide triphosphate hydrolases"/>
    <property type="match status" value="1"/>
</dbReference>
<dbReference type="InterPro" id="IPR027417">
    <property type="entry name" value="P-loop_NTPase"/>
</dbReference>
<protein>
    <submittedName>
        <fullName evidence="1">AAA family ATPase</fullName>
    </submittedName>
</protein>
<organism evidence="1 2">
    <name type="scientific">Pseudomonas syringae pv. papulans</name>
    <dbReference type="NCBI Taxonomy" id="83963"/>
    <lineage>
        <taxon>Bacteria</taxon>
        <taxon>Pseudomonadati</taxon>
        <taxon>Pseudomonadota</taxon>
        <taxon>Gammaproteobacteria</taxon>
        <taxon>Pseudomonadales</taxon>
        <taxon>Pseudomonadaceae</taxon>
        <taxon>Pseudomonas</taxon>
        <taxon>Pseudomonas syringae</taxon>
    </lineage>
</organism>
<dbReference type="RefSeq" id="WP_122212431.1">
    <property type="nucleotide sequence ID" value="NZ_JAFFRY010000088.1"/>
</dbReference>
<dbReference type="SUPFAM" id="SSF52540">
    <property type="entry name" value="P-loop containing nucleoside triphosphate hydrolases"/>
    <property type="match status" value="1"/>
</dbReference>
<proteinExistence type="predicted"/>
<dbReference type="Proteomes" id="UP001162155">
    <property type="component" value="Unassembled WGS sequence"/>
</dbReference>
<dbReference type="AlphaFoldDB" id="A0A0N8SIY7"/>
<comment type="caution">
    <text evidence="1">The sequence shown here is derived from an EMBL/GenBank/DDBJ whole genome shotgun (WGS) entry which is preliminary data.</text>
</comment>
<evidence type="ECO:0000313" key="2">
    <source>
        <dbReference type="Proteomes" id="UP001162155"/>
    </source>
</evidence>
<dbReference type="EMBL" id="JAFFRZ010000001">
    <property type="protein sequence ID" value="MDH4620979.1"/>
    <property type="molecule type" value="Genomic_DNA"/>
</dbReference>
<sequence length="198" mass="23030">MTSSILYFCGPHGAGKSTAINQLVSRSRYSRGFAFSFQIPETSAYQRASVRAIKYLVEQIENKKAPRPTTVLADRCIYDTLCYINAYQELGWITEDETRRLNEHIDRLFLPHGFPDVLVCMLPDLHVLRERLHCRALDGELRWQHDNVALLQAVHAQYEKLCEELLASDKRILKLMNEPADQQYEYIIDFIQHLQGHH</sequence>
<evidence type="ECO:0000313" key="1">
    <source>
        <dbReference type="EMBL" id="MDH4620979.1"/>
    </source>
</evidence>
<reference evidence="1" key="1">
    <citation type="submission" date="2021-02" db="EMBL/GenBank/DDBJ databases">
        <title>Genome analysis of blister spot of apple pathogen from New York area.</title>
        <authorList>
            <person name="Kandel P."/>
            <person name="Hockett K.L."/>
            <person name="Santander R."/>
            <person name="Acimovic S."/>
        </authorList>
    </citation>
    <scope>NUCLEOTIDE SEQUENCE</scope>
    <source>
        <strain evidence="1">PSP1</strain>
    </source>
</reference>
<name>A0A0N8SIY7_PSESX</name>
<accession>A0A0N8SIY7</accession>
<gene>
    <name evidence="1" type="ORF">JW322_04115</name>
</gene>